<evidence type="ECO:0000256" key="25">
    <source>
        <dbReference type="SAM" id="MobiDB-lite"/>
    </source>
</evidence>
<dbReference type="CDD" id="cd00054">
    <property type="entry name" value="EGF_CA"/>
    <property type="match status" value="4"/>
</dbReference>
<keyword evidence="6" id="KW-0677">Repeat</keyword>
<dbReference type="AlphaFoldDB" id="A0A1D5RED9"/>
<dbReference type="SMR" id="A0A1D5RED9"/>
<dbReference type="SUPFAM" id="SSF57196">
    <property type="entry name" value="EGF/Laminin"/>
    <property type="match status" value="1"/>
</dbReference>
<feature type="signal peptide" evidence="27">
    <location>
        <begin position="1"/>
        <end position="26"/>
    </location>
</feature>
<feature type="domain" description="EGF-like" evidence="28">
    <location>
        <begin position="249"/>
        <end position="287"/>
    </location>
</feature>
<dbReference type="PROSITE" id="PS50026">
    <property type="entry name" value="EGF_3"/>
    <property type="match status" value="4"/>
</dbReference>
<evidence type="ECO:0000313" key="32">
    <source>
        <dbReference type="Proteomes" id="UP000006718"/>
    </source>
</evidence>
<dbReference type="InterPro" id="IPR000152">
    <property type="entry name" value="EGF-type_Asp/Asn_hydroxyl_site"/>
</dbReference>
<dbReference type="InterPro" id="IPR018097">
    <property type="entry name" value="EGF_Ca-bd_CS"/>
</dbReference>
<dbReference type="PROSITE" id="PS01187">
    <property type="entry name" value="EGF_CA"/>
    <property type="match status" value="2"/>
</dbReference>
<dbReference type="InterPro" id="IPR009030">
    <property type="entry name" value="Growth_fac_rcpt_cys_sf"/>
</dbReference>
<keyword evidence="9" id="KW-0130">Cell adhesion</keyword>
<feature type="transmembrane region" description="Helical" evidence="26">
    <location>
        <begin position="840"/>
        <end position="863"/>
    </location>
</feature>
<evidence type="ECO:0000256" key="19">
    <source>
        <dbReference type="ARBA" id="ARBA00060478"/>
    </source>
</evidence>
<evidence type="ECO:0000256" key="12">
    <source>
        <dbReference type="ARBA" id="ARBA00023136"/>
    </source>
</evidence>
<evidence type="ECO:0000256" key="1">
    <source>
        <dbReference type="ARBA" id="ARBA00007343"/>
    </source>
</evidence>
<keyword evidence="10 26" id="KW-1133">Transmembrane helix</keyword>
<dbReference type="Gene3D" id="2.10.25.10">
    <property type="entry name" value="Laminin"/>
    <property type="match status" value="5"/>
</dbReference>
<evidence type="ECO:0000256" key="15">
    <source>
        <dbReference type="ARBA" id="ARBA00023180"/>
    </source>
</evidence>
<evidence type="ECO:0000256" key="23">
    <source>
        <dbReference type="ARBA" id="ARBA00082393"/>
    </source>
</evidence>
<dbReference type="GO" id="GO:0006954">
    <property type="term" value="P:inflammatory response"/>
    <property type="evidence" value="ECO:0007669"/>
    <property type="project" value="UniProtKB-KW"/>
</dbReference>
<dbReference type="Pfam" id="PF01825">
    <property type="entry name" value="GPS"/>
    <property type="match status" value="1"/>
</dbReference>
<keyword evidence="3 24" id="KW-0245">EGF-like domain</keyword>
<organism evidence="31 32">
    <name type="scientific">Macaca mulatta</name>
    <name type="common">Rhesus macaque</name>
    <dbReference type="NCBI Taxonomy" id="9544"/>
    <lineage>
        <taxon>Eukaryota</taxon>
        <taxon>Metazoa</taxon>
        <taxon>Chordata</taxon>
        <taxon>Craniata</taxon>
        <taxon>Vertebrata</taxon>
        <taxon>Euteleostomi</taxon>
        <taxon>Mammalia</taxon>
        <taxon>Eutheria</taxon>
        <taxon>Euarchontoglires</taxon>
        <taxon>Primates</taxon>
        <taxon>Haplorrhini</taxon>
        <taxon>Catarrhini</taxon>
        <taxon>Cercopithecidae</taxon>
        <taxon>Cercopithecinae</taxon>
        <taxon>Macaca</taxon>
    </lineage>
</organism>
<dbReference type="PRINTS" id="PR00249">
    <property type="entry name" value="GPCRSECRETIN"/>
</dbReference>
<comment type="caution">
    <text evidence="24">Lacks conserved residue(s) required for the propagation of feature annotation.</text>
</comment>
<dbReference type="InterPro" id="IPR017981">
    <property type="entry name" value="GPCR_2-like_7TM"/>
</dbReference>
<evidence type="ECO:0000256" key="17">
    <source>
        <dbReference type="ARBA" id="ARBA00023224"/>
    </source>
</evidence>
<evidence type="ECO:0000256" key="13">
    <source>
        <dbReference type="ARBA" id="ARBA00023157"/>
    </source>
</evidence>
<comment type="similarity">
    <text evidence="1">Belongs to the G-protein coupled receptor 2 family. Adhesion G-protein coupled receptor (ADGR) subfamily.</text>
</comment>
<evidence type="ECO:0000256" key="7">
    <source>
        <dbReference type="ARBA" id="ARBA00022813"/>
    </source>
</evidence>
<dbReference type="PROSITE" id="PS00650">
    <property type="entry name" value="G_PROTEIN_RECEP_F2_2"/>
    <property type="match status" value="1"/>
</dbReference>
<dbReference type="PROSITE" id="PS50221">
    <property type="entry name" value="GAIN_B"/>
    <property type="match status" value="1"/>
</dbReference>
<dbReference type="Pfam" id="PF07645">
    <property type="entry name" value="EGF_CA"/>
    <property type="match status" value="4"/>
</dbReference>
<dbReference type="FunFam" id="2.10.25.10:FF:000177">
    <property type="entry name" value="Adhesion G protein-coupled receptor E2"/>
    <property type="match status" value="1"/>
</dbReference>
<dbReference type="PaxDb" id="9544-ENSMMUP00000028835"/>
<keyword evidence="4 26" id="KW-0812">Transmembrane</keyword>
<keyword evidence="15" id="KW-0325">Glycoprotein</keyword>
<dbReference type="Ensembl" id="ENSMMUT00000062312.2">
    <property type="protein sequence ID" value="ENSMMUP00000058682.2"/>
    <property type="gene ID" value="ENSMMUG00000018932.4"/>
</dbReference>
<dbReference type="InterPro" id="IPR017983">
    <property type="entry name" value="GPCR_2_secretin-like_CS"/>
</dbReference>
<feature type="domain" description="EGF-like" evidence="28">
    <location>
        <begin position="205"/>
        <end position="248"/>
    </location>
</feature>
<evidence type="ECO:0000256" key="20">
    <source>
        <dbReference type="ARBA" id="ARBA00063088"/>
    </source>
</evidence>
<feature type="transmembrane region" description="Helical" evidence="26">
    <location>
        <begin position="677"/>
        <end position="701"/>
    </location>
</feature>
<evidence type="ECO:0000256" key="18">
    <source>
        <dbReference type="ARBA" id="ARBA00023273"/>
    </source>
</evidence>
<feature type="transmembrane region" description="Helical" evidence="26">
    <location>
        <begin position="812"/>
        <end position="834"/>
    </location>
</feature>
<evidence type="ECO:0000256" key="9">
    <source>
        <dbReference type="ARBA" id="ARBA00022889"/>
    </source>
</evidence>
<dbReference type="GO" id="GO:0007155">
    <property type="term" value="P:cell adhesion"/>
    <property type="evidence" value="ECO:0007669"/>
    <property type="project" value="UniProtKB-KW"/>
</dbReference>
<keyword evidence="7" id="KW-0068">Autocatalytic cleavage</keyword>
<feature type="domain" description="EGF-like" evidence="28">
    <location>
        <begin position="153"/>
        <end position="192"/>
    </location>
</feature>
<dbReference type="InterPro" id="IPR057244">
    <property type="entry name" value="GAIN_B"/>
</dbReference>
<dbReference type="GeneTree" id="ENSGT00940000162597"/>
<evidence type="ECO:0000256" key="21">
    <source>
        <dbReference type="ARBA" id="ARBA00070230"/>
    </source>
</evidence>
<evidence type="ECO:0000256" key="14">
    <source>
        <dbReference type="ARBA" id="ARBA00023170"/>
    </source>
</evidence>
<gene>
    <name evidence="31" type="primary">ADGRE2</name>
</gene>
<keyword evidence="5 27" id="KW-0732">Signal</keyword>
<comment type="subunit">
    <text evidence="20">Forms a heterodimer, consisting of a large extracellular region non-covalently linked to a seven-transmembrane moiety. Interacts with chondroitin sulfate; the interaction with chondroitin sulfate is calcium-dependent. Interacts with CD55.</text>
</comment>
<dbReference type="GO" id="GO:0007166">
    <property type="term" value="P:cell surface receptor signaling pathway"/>
    <property type="evidence" value="ECO:0007669"/>
    <property type="project" value="InterPro"/>
</dbReference>
<keyword evidence="32" id="KW-1185">Reference proteome</keyword>
<feature type="domain" description="GAIN-B" evidence="29">
    <location>
        <begin position="440"/>
        <end position="612"/>
    </location>
</feature>
<feature type="domain" description="G-protein coupled receptors family 2 profile 2" evidence="30">
    <location>
        <begin position="618"/>
        <end position="864"/>
    </location>
</feature>
<evidence type="ECO:0000256" key="27">
    <source>
        <dbReference type="SAM" id="SignalP"/>
    </source>
</evidence>
<dbReference type="Pfam" id="PF00002">
    <property type="entry name" value="7tm_2"/>
    <property type="match status" value="1"/>
</dbReference>
<dbReference type="Proteomes" id="UP000006718">
    <property type="component" value="Chromosome 19"/>
</dbReference>
<keyword evidence="12 26" id="KW-0472">Membrane</keyword>
<keyword evidence="14" id="KW-0675">Receptor</keyword>
<evidence type="ECO:0000256" key="24">
    <source>
        <dbReference type="PROSITE-ProRule" id="PRU00076"/>
    </source>
</evidence>
<reference evidence="31" key="4">
    <citation type="submission" date="2025-09" db="UniProtKB">
        <authorList>
            <consortium name="Ensembl"/>
        </authorList>
    </citation>
    <scope>IDENTIFICATION</scope>
    <source>
        <strain evidence="31">17573</strain>
    </source>
</reference>
<proteinExistence type="inferred from homology"/>
<dbReference type="FunFam" id="2.10.25.10:FF:000269">
    <property type="entry name" value="Adhesion G protein-coupled receptor E2"/>
    <property type="match status" value="1"/>
</dbReference>
<feature type="transmembrane region" description="Helical" evidence="26">
    <location>
        <begin position="766"/>
        <end position="792"/>
    </location>
</feature>
<feature type="transmembrane region" description="Helical" evidence="26">
    <location>
        <begin position="653"/>
        <end position="671"/>
    </location>
</feature>
<dbReference type="GO" id="GO:0002376">
    <property type="term" value="P:immune system process"/>
    <property type="evidence" value="ECO:0007669"/>
    <property type="project" value="UniProtKB-ARBA"/>
</dbReference>
<dbReference type="InterPro" id="IPR000203">
    <property type="entry name" value="GPS"/>
</dbReference>
<keyword evidence="13" id="KW-1015">Disulfide bond</keyword>
<dbReference type="PANTHER" id="PTHR12011:SF328">
    <property type="entry name" value="ADHESION G PROTEIN-COUPLED RECEPTOR E2"/>
    <property type="match status" value="1"/>
</dbReference>
<keyword evidence="2" id="KW-1003">Cell membrane</keyword>
<keyword evidence="17" id="KW-0807">Transducer</keyword>
<dbReference type="eggNOG" id="KOG4193">
    <property type="taxonomic scope" value="Eukaryota"/>
</dbReference>
<dbReference type="PANTHER" id="PTHR12011">
    <property type="entry name" value="ADHESION G-PROTEIN COUPLED RECEPTOR"/>
    <property type="match status" value="1"/>
</dbReference>
<dbReference type="FunFam" id="2.10.25.10:FF:000382">
    <property type="entry name" value="Adhesion G protein-coupled receptor E2"/>
    <property type="match status" value="1"/>
</dbReference>
<dbReference type="Gene3D" id="2.60.220.50">
    <property type="match status" value="1"/>
</dbReference>
<comment type="subcellular location">
    <subcellularLocation>
        <location evidence="19">Cell projection</location>
        <location evidence="19">Ruffle membrane</location>
        <topology evidence="19">Multi-pass membrane protein</topology>
    </subcellularLocation>
</comment>
<evidence type="ECO:0000256" key="4">
    <source>
        <dbReference type="ARBA" id="ARBA00022692"/>
    </source>
</evidence>
<dbReference type="ExpressionAtlas" id="A0A1D5RED9">
    <property type="expression patterns" value="baseline"/>
</dbReference>
<dbReference type="GO" id="GO:0004930">
    <property type="term" value="F:G protein-coupled receptor activity"/>
    <property type="evidence" value="ECO:0007669"/>
    <property type="project" value="UniProtKB-KW"/>
</dbReference>
<name>A0A1D5RED9_MACMU</name>
<accession>A0A1D5RED9</accession>
<dbReference type="SUPFAM" id="SSF57184">
    <property type="entry name" value="Growth factor receptor domain"/>
    <property type="match status" value="1"/>
</dbReference>
<feature type="region of interest" description="Disordered" evidence="25">
    <location>
        <begin position="883"/>
        <end position="913"/>
    </location>
</feature>
<dbReference type="InterPro" id="IPR046338">
    <property type="entry name" value="GAIN_dom_sf"/>
</dbReference>
<evidence type="ECO:0000256" key="3">
    <source>
        <dbReference type="ARBA" id="ARBA00022536"/>
    </source>
</evidence>
<dbReference type="InterPro" id="IPR000742">
    <property type="entry name" value="EGF"/>
</dbReference>
<dbReference type="SMART" id="SM00303">
    <property type="entry name" value="GPS"/>
    <property type="match status" value="1"/>
</dbReference>
<dbReference type="GO" id="GO:0032587">
    <property type="term" value="C:ruffle membrane"/>
    <property type="evidence" value="ECO:0007669"/>
    <property type="project" value="UniProtKB-SubCell"/>
</dbReference>
<dbReference type="FunFam" id="2.10.25.10:FF:000216">
    <property type="entry name" value="Adhesion G protein-coupled receptor E2"/>
    <property type="match status" value="1"/>
</dbReference>
<reference evidence="32" key="1">
    <citation type="journal article" date="2007" name="Science">
        <title>Evolutionary and biomedical insights from the rhesus macaque genome.</title>
        <authorList>
            <person name="Gibbs R.A."/>
            <person name="Rogers J."/>
            <person name="Katze M.G."/>
            <person name="Bumgarner R."/>
            <person name="Weinstock G.M."/>
            <person name="Mardis E.R."/>
            <person name="Remington K.A."/>
            <person name="Strausberg R.L."/>
            <person name="Venter J.C."/>
            <person name="Wilson R.K."/>
            <person name="Batzer M.A."/>
            <person name="Bustamante C.D."/>
            <person name="Eichler E.E."/>
            <person name="Hahn M.W."/>
            <person name="Hardison R.C."/>
            <person name="Makova K.D."/>
            <person name="Miller W."/>
            <person name="Milosavljevic A."/>
            <person name="Palermo R.E."/>
            <person name="Siepel A."/>
            <person name="Sikela J.M."/>
            <person name="Attaway T."/>
            <person name="Bell S."/>
            <person name="Bernard K.E."/>
            <person name="Buhay C.J."/>
            <person name="Chandrabose M.N."/>
            <person name="Dao M."/>
            <person name="Davis C."/>
            <person name="Delehaunty K.D."/>
            <person name="Ding Y."/>
            <person name="Dinh H.H."/>
            <person name="Dugan-Rocha S."/>
            <person name="Fulton L.A."/>
            <person name="Gabisi R.A."/>
            <person name="Garner T.T."/>
            <person name="Godfrey J."/>
            <person name="Hawes A.C."/>
            <person name="Hernandez J."/>
            <person name="Hines S."/>
            <person name="Holder M."/>
            <person name="Hume J."/>
            <person name="Jhangiani S.N."/>
            <person name="Joshi V."/>
            <person name="Khan Z.M."/>
            <person name="Kirkness E.F."/>
            <person name="Cree A."/>
            <person name="Fowler R.G."/>
            <person name="Lee S."/>
            <person name="Lewis L.R."/>
            <person name="Li Z."/>
            <person name="Liu Y.-S."/>
            <person name="Moore S.M."/>
            <person name="Muzny D."/>
            <person name="Nazareth L.V."/>
            <person name="Ngo D.N."/>
            <person name="Okwuonu G.O."/>
            <person name="Pai G."/>
            <person name="Parker D."/>
            <person name="Paul H.A."/>
            <person name="Pfannkoch C."/>
            <person name="Pohl C.S."/>
            <person name="Rogers Y.-H.C."/>
            <person name="Ruiz S.J."/>
            <person name="Sabo A."/>
            <person name="Santibanez J."/>
            <person name="Schneider B.W."/>
            <person name="Smith S.M."/>
            <person name="Sodergren E."/>
            <person name="Svatek A.F."/>
            <person name="Utterback T.R."/>
            <person name="Vattathil S."/>
            <person name="Warren W."/>
            <person name="White C.S."/>
            <person name="Chinwalla A.T."/>
            <person name="Feng Y."/>
            <person name="Halpern A.L."/>
            <person name="Hillier L.W."/>
            <person name="Huang X."/>
            <person name="Minx P."/>
            <person name="Nelson J.O."/>
            <person name="Pepin K.H."/>
            <person name="Qin X."/>
            <person name="Sutton G.G."/>
            <person name="Venter E."/>
            <person name="Walenz B.P."/>
            <person name="Wallis J.W."/>
            <person name="Worley K.C."/>
            <person name="Yang S.-P."/>
            <person name="Jones S.M."/>
            <person name="Marra M.A."/>
            <person name="Rocchi M."/>
            <person name="Schein J.E."/>
            <person name="Baertsch R."/>
            <person name="Clarke L."/>
            <person name="Csuros M."/>
            <person name="Glasscock J."/>
            <person name="Harris R.A."/>
            <person name="Havlak P."/>
            <person name="Jackson A.R."/>
            <person name="Jiang H."/>
            <person name="Liu Y."/>
            <person name="Messina D.N."/>
            <person name="Shen Y."/>
            <person name="Song H.X.-Z."/>
            <person name="Wylie T."/>
            <person name="Zhang L."/>
            <person name="Birney E."/>
            <person name="Han K."/>
            <person name="Konkel M.K."/>
            <person name="Lee J."/>
            <person name="Smit A.F.A."/>
            <person name="Ullmer B."/>
            <person name="Wang H."/>
            <person name="Xing J."/>
            <person name="Burhans R."/>
            <person name="Cheng Z."/>
            <person name="Karro J.E."/>
            <person name="Ma J."/>
            <person name="Raney B."/>
            <person name="She X."/>
            <person name="Cox M.J."/>
            <person name="Demuth J.P."/>
            <person name="Dumas L.J."/>
            <person name="Han S.-G."/>
            <person name="Hopkins J."/>
            <person name="Karimpour-Fard A."/>
            <person name="Kim Y.H."/>
            <person name="Pollack J.R."/>
            <person name="Vinar T."/>
            <person name="Addo-Quaye C."/>
            <person name="Degenhardt J."/>
            <person name="Denby A."/>
            <person name="Hubisz M.J."/>
            <person name="Indap A."/>
            <person name="Kosiol C."/>
            <person name="Lahn B.T."/>
            <person name="Lawson H.A."/>
            <person name="Marklein A."/>
            <person name="Nielsen R."/>
            <person name="Vallender E.J."/>
            <person name="Clark A.G."/>
            <person name="Ferguson B."/>
            <person name="Hernandez R.D."/>
            <person name="Hirani K."/>
            <person name="Kehrer-Sawatzki H."/>
            <person name="Kolb J."/>
            <person name="Patil S."/>
            <person name="Pu L.-L."/>
            <person name="Ren Y."/>
            <person name="Smith D.G."/>
            <person name="Wheeler D.A."/>
            <person name="Schenck I."/>
            <person name="Ball E.V."/>
            <person name="Chen R."/>
            <person name="Cooper D.N."/>
            <person name="Giardine B."/>
            <person name="Hsu F."/>
            <person name="Kent W.J."/>
            <person name="Lesk A."/>
            <person name="Nelson D.L."/>
            <person name="O'brien W.E."/>
            <person name="Pruefer K."/>
            <person name="Stenson P.D."/>
            <person name="Wallace J.C."/>
            <person name="Ke H."/>
            <person name="Liu X.-M."/>
            <person name="Wang P."/>
            <person name="Xiang A.P."/>
            <person name="Yang F."/>
            <person name="Barber G.P."/>
            <person name="Haussler D."/>
            <person name="Karolchik D."/>
            <person name="Kern A.D."/>
            <person name="Kuhn R.M."/>
            <person name="Smith K.E."/>
            <person name="Zwieg A.S."/>
        </authorList>
    </citation>
    <scope>NUCLEOTIDE SEQUENCE [LARGE SCALE GENOMIC DNA]</scope>
    <source>
        <strain evidence="32">17573</strain>
    </source>
</reference>
<evidence type="ECO:0000256" key="8">
    <source>
        <dbReference type="ARBA" id="ARBA00022837"/>
    </source>
</evidence>
<evidence type="ECO:0000259" key="30">
    <source>
        <dbReference type="PROSITE" id="PS50261"/>
    </source>
</evidence>
<dbReference type="VEuPathDB" id="HostDB:ENSMMUG00000018932"/>
<feature type="domain" description="EGF-like" evidence="28">
    <location>
        <begin position="298"/>
        <end position="336"/>
    </location>
</feature>
<dbReference type="InterPro" id="IPR001881">
    <property type="entry name" value="EGF-like_Ca-bd_dom"/>
</dbReference>
<dbReference type="SMART" id="SM00181">
    <property type="entry name" value="EGF"/>
    <property type="match status" value="5"/>
</dbReference>
<dbReference type="GO" id="GO:0005509">
    <property type="term" value="F:calcium ion binding"/>
    <property type="evidence" value="ECO:0007669"/>
    <property type="project" value="InterPro"/>
</dbReference>
<evidence type="ECO:0000259" key="28">
    <source>
        <dbReference type="PROSITE" id="PS50026"/>
    </source>
</evidence>
<dbReference type="SMART" id="SM00179">
    <property type="entry name" value="EGF_CA"/>
    <property type="match status" value="4"/>
</dbReference>
<dbReference type="FunFam" id="2.10.25.10:FF:000422">
    <property type="entry name" value="Adhesion G protein-coupled receptor E2"/>
    <property type="match status" value="1"/>
</dbReference>
<dbReference type="PROSITE" id="PS00010">
    <property type="entry name" value="ASX_HYDROXYL"/>
    <property type="match status" value="4"/>
</dbReference>
<evidence type="ECO:0000256" key="6">
    <source>
        <dbReference type="ARBA" id="ARBA00022737"/>
    </source>
</evidence>
<dbReference type="FunFam" id="1.20.1070.10:FF:000054">
    <property type="entry name" value="Adhesion G protein-coupled receptor E3"/>
    <property type="match status" value="1"/>
</dbReference>
<dbReference type="Bgee" id="ENSMMUG00000018932">
    <property type="expression patterns" value="Expressed in lung and 13 other cell types or tissues"/>
</dbReference>
<evidence type="ECO:0000256" key="22">
    <source>
        <dbReference type="ARBA" id="ARBA00081626"/>
    </source>
</evidence>
<evidence type="ECO:0000256" key="2">
    <source>
        <dbReference type="ARBA" id="ARBA00022475"/>
    </source>
</evidence>
<keyword evidence="11" id="KW-0297">G-protein coupled receptor</keyword>
<sequence>MCVCVFAAPLGLCFYCTFLLVSSCTASSGEGPGPAAVSPHLLHKVLASGQSAQPPSLRRGSPQSCPAWGDRTDLPHSLFPLPLLPAARTMGGRVFLAFCVWLTLLGAETQDSRDCARWCPENSSCVNATACRCNPGFSSSSEIFTSPTEICDDINECVPPSKVSCGNSSDCRNTEGSYDCVCNPGYELVSGAKTFKNESENTCQDVDECQQNSRLCKSYGTCVNTHGSFTCQCLPGFKFKPEDPKLCTDVNECTSGQNPCHSSTHCLNNVGSYQCRCRPGWQPIPGSPNGPNNTICEDVDECSSGLHQCDNSTVCFNTVGSYTCRCRPGWEPKHGIPNNQKDTVCKDMHFPTWTPPPGVHSQTLSQFFNKVQDLGRDFKTSSANVTIQSILKELDELLEAPGDLETLPRFQQHCVATHLLDGLEDVLRGLSKNLSIGLLNFSYPAGTEFSLEVQKQVDRNVTLRQNQATMQLHWNLAQKSGDPGPSVVGLVSVPGMGKLLAEAPLVSEPEKQVVLNETHQGLLPILLSDVISAFLSNNDTQNLSSPVTFTFSHRSVIPRRKVLCVFWEHGQNGCGHWATTGCSTMDTRDTSTICRCTHLSSFAVLMAPYDVQEEDPVLTIITYVGLSLSLLCLLLAALTFLLCKTIQNTSTSLHLQLSLCLFVAHLLFLVGIDQTESKVLCAIIAGALHYLYLAAFTWMLLEGLHLFLTARNLTVVNYSSINRLMKWIMFPVGYGVPAVTVAISAASRPHLYGTADRCWLHLDQGFIWGFLGPVCAIFSVNLVFFILVFWILKRKLSSLNSEVSTIQNTRMLAFKATAQLFILGCTWCLGFLQVGPAAQVVAYLFTIINSLQGFFIFLVYCLLSQQVQKQYQKWFREIVKSKSESETYTLSSKMGPDSKPSEGDVFPGQVKRK</sequence>
<evidence type="ECO:0000256" key="26">
    <source>
        <dbReference type="SAM" id="Phobius"/>
    </source>
</evidence>
<dbReference type="PRINTS" id="PR01278">
    <property type="entry name" value="CD97PROTEIN"/>
</dbReference>
<evidence type="ECO:0000256" key="16">
    <source>
        <dbReference type="ARBA" id="ARBA00023198"/>
    </source>
</evidence>
<protein>
    <recommendedName>
        <fullName evidence="21">Adhesion G protein-coupled receptor E2</fullName>
    </recommendedName>
    <alternativeName>
        <fullName evidence="23">EGF-like module receptor 2</fullName>
    </alternativeName>
    <alternativeName>
        <fullName evidence="22">EGF-like module-containing mucin-like hormone receptor-like 2</fullName>
    </alternativeName>
</protein>
<keyword evidence="8" id="KW-0106">Calcium</keyword>
<evidence type="ECO:0000313" key="31">
    <source>
        <dbReference type="Ensembl" id="ENSMMUP00000058682.2"/>
    </source>
</evidence>
<dbReference type="InterPro" id="IPR049883">
    <property type="entry name" value="NOTCH1_EGF-like"/>
</dbReference>
<reference evidence="31" key="2">
    <citation type="submission" date="2019-01" db="EMBL/GenBank/DDBJ databases">
        <authorList>
            <person name="Graves T."/>
            <person name="Eichler E.E."/>
            <person name="Wilson R.K."/>
        </authorList>
    </citation>
    <scope>NUCLEOTIDE SEQUENCE [LARGE SCALE GENOMIC DNA]</scope>
    <source>
        <strain evidence="31">17573</strain>
    </source>
</reference>
<feature type="transmembrane region" description="Helical" evidence="26">
    <location>
        <begin position="620"/>
        <end position="641"/>
    </location>
</feature>
<evidence type="ECO:0000259" key="29">
    <source>
        <dbReference type="PROSITE" id="PS50221"/>
    </source>
</evidence>
<keyword evidence="16" id="KW-0395">Inflammatory response</keyword>
<feature type="transmembrane region" description="Helical" evidence="26">
    <location>
        <begin position="727"/>
        <end position="746"/>
    </location>
</feature>
<evidence type="ECO:0000256" key="5">
    <source>
        <dbReference type="ARBA" id="ARBA00022729"/>
    </source>
</evidence>
<feature type="chain" id="PRO_5023841543" description="Adhesion G protein-coupled receptor E2" evidence="27">
    <location>
        <begin position="27"/>
        <end position="913"/>
    </location>
</feature>
<dbReference type="Gene3D" id="1.20.1070.10">
    <property type="entry name" value="Rhodopsin 7-helix transmembrane proteins"/>
    <property type="match status" value="1"/>
</dbReference>
<dbReference type="PROSITE" id="PS50261">
    <property type="entry name" value="G_PROTEIN_RECEP_F2_4"/>
    <property type="match status" value="1"/>
</dbReference>
<reference evidence="31" key="3">
    <citation type="submission" date="2025-08" db="UniProtKB">
        <authorList>
            <consortium name="Ensembl"/>
        </authorList>
    </citation>
    <scope>IDENTIFICATION</scope>
    <source>
        <strain evidence="31">17573</strain>
    </source>
</reference>
<dbReference type="FunFam" id="2.60.220.50:FF:000007">
    <property type="entry name" value="Adhesion G protein-coupled receptor E5"/>
    <property type="match status" value="1"/>
</dbReference>
<dbReference type="SUPFAM" id="SSF81321">
    <property type="entry name" value="Family A G protein-coupled receptor-like"/>
    <property type="match status" value="1"/>
</dbReference>
<evidence type="ECO:0000256" key="10">
    <source>
        <dbReference type="ARBA" id="ARBA00022989"/>
    </source>
</evidence>
<keyword evidence="18" id="KW-0966">Cell projection</keyword>
<dbReference type="InterPro" id="IPR003056">
    <property type="entry name" value="GPCR_2_ADGRE2_ADGRE5"/>
</dbReference>
<evidence type="ECO:0000256" key="11">
    <source>
        <dbReference type="ARBA" id="ARBA00023040"/>
    </source>
</evidence>
<dbReference type="InterPro" id="IPR000832">
    <property type="entry name" value="GPCR_2_secretin-like"/>
</dbReference>